<dbReference type="InterPro" id="IPR004000">
    <property type="entry name" value="Actin"/>
</dbReference>
<dbReference type="RefSeq" id="XP_033532799.1">
    <property type="nucleotide sequence ID" value="XM_033678165.1"/>
</dbReference>
<evidence type="ECO:0000313" key="4">
    <source>
        <dbReference type="Proteomes" id="UP000504638"/>
    </source>
</evidence>
<comment type="similarity">
    <text evidence="1">Belongs to the actin family.</text>
</comment>
<dbReference type="PROSITE" id="PS00432">
    <property type="entry name" value="ACTINS_2"/>
    <property type="match status" value="1"/>
</dbReference>
<dbReference type="Pfam" id="PF00022">
    <property type="entry name" value="Actin"/>
    <property type="match status" value="1"/>
</dbReference>
<reference evidence="5" key="2">
    <citation type="submission" date="2020-04" db="EMBL/GenBank/DDBJ databases">
        <authorList>
            <consortium name="NCBI Genome Project"/>
        </authorList>
    </citation>
    <scope>NUCLEOTIDE SEQUENCE</scope>
    <source>
        <strain evidence="5">CBS 781.70</strain>
    </source>
</reference>
<evidence type="ECO:0000313" key="5">
    <source>
        <dbReference type="RefSeq" id="XP_033532799.1"/>
    </source>
</evidence>
<organism evidence="3">
    <name type="scientific">Eremomyces bilateralis CBS 781.70</name>
    <dbReference type="NCBI Taxonomy" id="1392243"/>
    <lineage>
        <taxon>Eukaryota</taxon>
        <taxon>Fungi</taxon>
        <taxon>Dikarya</taxon>
        <taxon>Ascomycota</taxon>
        <taxon>Pezizomycotina</taxon>
        <taxon>Dothideomycetes</taxon>
        <taxon>Dothideomycetes incertae sedis</taxon>
        <taxon>Eremomycetales</taxon>
        <taxon>Eremomycetaceae</taxon>
        <taxon>Eremomyces</taxon>
    </lineage>
</organism>
<gene>
    <name evidence="3 5" type="ORF">P152DRAFT_450333</name>
</gene>
<sequence>MSAPSQFTGPNAAEYGGDEVSAIVLDPGYSSVRAGFAGEDAPKSIVPTYYGAADGGQRLLFGENAVHGTQFPPEIRNPMSTDGLVQDWDAATKLWEYSVTSSLTGKRQTHPSKNGLNDAAEDEEGDVDMDGVEDLEKPLSENPLIMTEPGWTPPKQREKSIEIAMEDWGVPAFWLGRTGVLSAFSAGKPSALVIDIGASTTSVTPVLDGMLLKKGCVKSPLAGNFVSQQCRLLFGQSEPPINITPHFMVASKKPVDAGAKAQAMLRTFESEIPQSFRRLGEERVLTEFKEMVVQVWEGPGKFPGVTNPGNLPADQMDPAKRAQLRPFEFPDGFNQVFRMERYQPVEGLFDAKAALTDKDNPAPKPEQTIPGLIEQAMKTIDVEVRPTLLNNVVIAGGSSLLVGLTKRIDHEITNVLPGPRTRIFAPSNTVERRYASWVGGSILASLGSFHQMWISKKEYEEHGANIIEKRCK</sequence>
<dbReference type="AlphaFoldDB" id="A0A6G1FZG1"/>
<reference evidence="5" key="3">
    <citation type="submission" date="2025-04" db="UniProtKB">
        <authorList>
            <consortium name="RefSeq"/>
        </authorList>
    </citation>
    <scope>IDENTIFICATION</scope>
    <source>
        <strain evidence="5">CBS 781.70</strain>
    </source>
</reference>
<dbReference type="InterPro" id="IPR004001">
    <property type="entry name" value="Actin_CS"/>
</dbReference>
<evidence type="ECO:0000256" key="2">
    <source>
        <dbReference type="SAM" id="MobiDB-lite"/>
    </source>
</evidence>
<dbReference type="EMBL" id="ML975162">
    <property type="protein sequence ID" value="KAF1811168.1"/>
    <property type="molecule type" value="Genomic_DNA"/>
</dbReference>
<dbReference type="Gene3D" id="3.30.420.40">
    <property type="match status" value="4"/>
</dbReference>
<proteinExistence type="inferred from homology"/>
<accession>A0A6G1FZG1</accession>
<keyword evidence="4" id="KW-1185">Reference proteome</keyword>
<dbReference type="GeneID" id="54418735"/>
<dbReference type="SMART" id="SM00268">
    <property type="entry name" value="ACTIN"/>
    <property type="match status" value="1"/>
</dbReference>
<dbReference type="CDD" id="cd13395">
    <property type="entry name" value="ASKHA_NBD_Arp4_ACTL6-like"/>
    <property type="match status" value="1"/>
</dbReference>
<name>A0A6G1FZG1_9PEZI</name>
<dbReference type="SUPFAM" id="SSF53067">
    <property type="entry name" value="Actin-like ATPase domain"/>
    <property type="match status" value="2"/>
</dbReference>
<dbReference type="FunFam" id="3.30.420.40:FF:000058">
    <property type="entry name" value="Putative actin-related protein 5"/>
    <property type="match status" value="1"/>
</dbReference>
<dbReference type="PANTHER" id="PTHR11937">
    <property type="entry name" value="ACTIN"/>
    <property type="match status" value="1"/>
</dbReference>
<feature type="region of interest" description="Disordered" evidence="2">
    <location>
        <begin position="102"/>
        <end position="126"/>
    </location>
</feature>
<dbReference type="OrthoDB" id="5132116at2759"/>
<evidence type="ECO:0000256" key="1">
    <source>
        <dbReference type="RuleBase" id="RU000487"/>
    </source>
</evidence>
<protein>
    <submittedName>
        <fullName evidence="3 5">Actin/actin-like protein</fullName>
    </submittedName>
</protein>
<evidence type="ECO:0000313" key="3">
    <source>
        <dbReference type="EMBL" id="KAF1811168.1"/>
    </source>
</evidence>
<dbReference type="Gene3D" id="3.90.640.10">
    <property type="entry name" value="Actin, Chain A, domain 4"/>
    <property type="match status" value="1"/>
</dbReference>
<dbReference type="Proteomes" id="UP000504638">
    <property type="component" value="Unplaced"/>
</dbReference>
<dbReference type="InterPro" id="IPR043129">
    <property type="entry name" value="ATPase_NBD"/>
</dbReference>
<feature type="compositionally biased region" description="Polar residues" evidence="2">
    <location>
        <begin position="102"/>
        <end position="115"/>
    </location>
</feature>
<reference evidence="3 5" key="1">
    <citation type="submission" date="2020-01" db="EMBL/GenBank/DDBJ databases">
        <authorList>
            <consortium name="DOE Joint Genome Institute"/>
            <person name="Haridas S."/>
            <person name="Albert R."/>
            <person name="Binder M."/>
            <person name="Bloem J."/>
            <person name="Labutti K."/>
            <person name="Salamov A."/>
            <person name="Andreopoulos B."/>
            <person name="Baker S.E."/>
            <person name="Barry K."/>
            <person name="Bills G."/>
            <person name="Bluhm B.H."/>
            <person name="Cannon C."/>
            <person name="Castanera R."/>
            <person name="Culley D.E."/>
            <person name="Daum C."/>
            <person name="Ezra D."/>
            <person name="Gonzalez J.B."/>
            <person name="Henrissat B."/>
            <person name="Kuo A."/>
            <person name="Liang C."/>
            <person name="Lipzen A."/>
            <person name="Lutzoni F."/>
            <person name="Magnuson J."/>
            <person name="Mondo S."/>
            <person name="Nolan M."/>
            <person name="Ohm R."/>
            <person name="Pangilinan J."/>
            <person name="Park H.-J."/>
            <person name="Ramirez L."/>
            <person name="Alfaro M."/>
            <person name="Sun H."/>
            <person name="Tritt A."/>
            <person name="Yoshinaga Y."/>
            <person name="Zwiers L.-H."/>
            <person name="Turgeon B.G."/>
            <person name="Goodwin S.B."/>
            <person name="Spatafora J.W."/>
            <person name="Crous P.W."/>
            <person name="Grigoriev I.V."/>
        </authorList>
    </citation>
    <scope>NUCLEOTIDE SEQUENCE</scope>
    <source>
        <strain evidence="3 5">CBS 781.70</strain>
    </source>
</reference>